<dbReference type="InterPro" id="IPR050807">
    <property type="entry name" value="TransReg_Diox_bact_type"/>
</dbReference>
<dbReference type="SUPFAM" id="SSF51182">
    <property type="entry name" value="RmlC-like cupins"/>
    <property type="match status" value="1"/>
</dbReference>
<dbReference type="SUPFAM" id="SSF47413">
    <property type="entry name" value="lambda repressor-like DNA-binding domains"/>
    <property type="match status" value="1"/>
</dbReference>
<feature type="domain" description="HTH cro/C1-type" evidence="2">
    <location>
        <begin position="11"/>
        <end position="65"/>
    </location>
</feature>
<name>A0A4V1M0P1_9BACT</name>
<accession>A0A4V1M0P1</accession>
<dbReference type="InterPro" id="IPR010982">
    <property type="entry name" value="Lambda_DNA-bd_dom_sf"/>
</dbReference>
<dbReference type="InterPro" id="IPR013096">
    <property type="entry name" value="Cupin_2"/>
</dbReference>
<reference evidence="3 4" key="1">
    <citation type="submission" date="2017-10" db="EMBL/GenBank/DDBJ databases">
        <title>Genomics of the genus Arcobacter.</title>
        <authorList>
            <person name="Perez-Cataluna A."/>
            <person name="Figueras M.J."/>
        </authorList>
    </citation>
    <scope>NUCLEOTIDE SEQUENCE [LARGE SCALE GENOMIC DNA]</scope>
    <source>
        <strain evidence="3 4">CECT 8441</strain>
    </source>
</reference>
<dbReference type="InterPro" id="IPR011051">
    <property type="entry name" value="RmlC_Cupin_sf"/>
</dbReference>
<dbReference type="Gene3D" id="1.10.260.40">
    <property type="entry name" value="lambda repressor-like DNA-binding domains"/>
    <property type="match status" value="1"/>
</dbReference>
<dbReference type="EMBL" id="PDKK01000002">
    <property type="protein sequence ID" value="RXK07365.1"/>
    <property type="molecule type" value="Genomic_DNA"/>
</dbReference>
<dbReference type="GO" id="GO:0005829">
    <property type="term" value="C:cytosol"/>
    <property type="evidence" value="ECO:0007669"/>
    <property type="project" value="TreeGrafter"/>
</dbReference>
<dbReference type="AlphaFoldDB" id="A0A4V1M0P1"/>
<protein>
    <submittedName>
        <fullName evidence="3">XRE family transcriptional regulator</fullName>
    </submittedName>
</protein>
<dbReference type="SMART" id="SM00530">
    <property type="entry name" value="HTH_XRE"/>
    <property type="match status" value="1"/>
</dbReference>
<dbReference type="Pfam" id="PF01381">
    <property type="entry name" value="HTH_3"/>
    <property type="match status" value="1"/>
</dbReference>
<dbReference type="InterPro" id="IPR001387">
    <property type="entry name" value="Cro/C1-type_HTH"/>
</dbReference>
<dbReference type="InterPro" id="IPR014710">
    <property type="entry name" value="RmlC-like_jellyroll"/>
</dbReference>
<dbReference type="PANTHER" id="PTHR46797">
    <property type="entry name" value="HTH-TYPE TRANSCRIPTIONAL REGULATOR"/>
    <property type="match status" value="1"/>
</dbReference>
<keyword evidence="1" id="KW-0238">DNA-binding</keyword>
<evidence type="ECO:0000259" key="2">
    <source>
        <dbReference type="PROSITE" id="PS50943"/>
    </source>
</evidence>
<comment type="caution">
    <text evidence="3">The sequence shown here is derived from an EMBL/GenBank/DDBJ whole genome shotgun (WGS) entry which is preliminary data.</text>
</comment>
<sequence>MKEEINVGSKIRELRVKKSMTAKDLANQSGISFGMLSQLEKGSTQGSVETLRKIAKVLDVTLAFLFTNDSEDYLANGNMDAINDEKHYVVRKDERKKISFPDPLYTCELLVPDLQGDIEMLQVNMEPNRVTDEIIPHTKGGEECDYVLEGEIVVTLNTKEFSLQQGDSIRFNPEIPHKIENRSNKKASYLSVITPVSF</sequence>
<dbReference type="Proteomes" id="UP000289758">
    <property type="component" value="Unassembled WGS sequence"/>
</dbReference>
<organism evidence="3 4">
    <name type="scientific">Halarcobacter ebronensis</name>
    <dbReference type="NCBI Taxonomy" id="1462615"/>
    <lineage>
        <taxon>Bacteria</taxon>
        <taxon>Pseudomonadati</taxon>
        <taxon>Campylobacterota</taxon>
        <taxon>Epsilonproteobacteria</taxon>
        <taxon>Campylobacterales</taxon>
        <taxon>Arcobacteraceae</taxon>
        <taxon>Halarcobacter</taxon>
    </lineage>
</organism>
<dbReference type="GO" id="GO:0003677">
    <property type="term" value="F:DNA binding"/>
    <property type="evidence" value="ECO:0007669"/>
    <property type="project" value="UniProtKB-KW"/>
</dbReference>
<dbReference type="PROSITE" id="PS50943">
    <property type="entry name" value="HTH_CROC1"/>
    <property type="match status" value="1"/>
</dbReference>
<dbReference type="PANTHER" id="PTHR46797:SF19">
    <property type="entry name" value="BLL2473 PROTEIN"/>
    <property type="match status" value="1"/>
</dbReference>
<dbReference type="Pfam" id="PF07883">
    <property type="entry name" value="Cupin_2"/>
    <property type="match status" value="1"/>
</dbReference>
<proteinExistence type="predicted"/>
<evidence type="ECO:0000256" key="1">
    <source>
        <dbReference type="ARBA" id="ARBA00023125"/>
    </source>
</evidence>
<dbReference type="Gene3D" id="2.60.120.10">
    <property type="entry name" value="Jelly Rolls"/>
    <property type="match status" value="1"/>
</dbReference>
<dbReference type="RefSeq" id="WP_129086259.1">
    <property type="nucleotide sequence ID" value="NZ_CP053836.1"/>
</dbReference>
<dbReference type="OrthoDB" id="5343295at2"/>
<dbReference type="CDD" id="cd00093">
    <property type="entry name" value="HTH_XRE"/>
    <property type="match status" value="1"/>
</dbReference>
<evidence type="ECO:0000313" key="3">
    <source>
        <dbReference type="EMBL" id="RXK07365.1"/>
    </source>
</evidence>
<dbReference type="CDD" id="cd02209">
    <property type="entry name" value="cupin_XRE_C"/>
    <property type="match status" value="1"/>
</dbReference>
<dbReference type="GO" id="GO:0003700">
    <property type="term" value="F:DNA-binding transcription factor activity"/>
    <property type="evidence" value="ECO:0007669"/>
    <property type="project" value="TreeGrafter"/>
</dbReference>
<keyword evidence="4" id="KW-1185">Reference proteome</keyword>
<evidence type="ECO:0000313" key="4">
    <source>
        <dbReference type="Proteomes" id="UP000289758"/>
    </source>
</evidence>
<gene>
    <name evidence="3" type="ORF">CRV07_02560</name>
</gene>